<dbReference type="Proteomes" id="UP000676649">
    <property type="component" value="Chromosome"/>
</dbReference>
<reference evidence="1" key="1">
    <citation type="submission" date="2021-04" db="EMBL/GenBank/DDBJ databases">
        <title>Draft genome sequence data of methanotrophic Methylovulum sp. strain S1L and Methylomonas sp. strain S2AM isolated from boreal lake water columns.</title>
        <authorList>
            <person name="Rissanen A.J."/>
            <person name="Mangayil R."/>
            <person name="Svenning M.M."/>
            <person name="Khanongnuch R."/>
        </authorList>
    </citation>
    <scope>NUCLEOTIDE SEQUENCE</scope>
    <source>
        <strain evidence="1">S2AM</strain>
    </source>
</reference>
<name>A0A975MQB4_9GAMM</name>
<keyword evidence="2" id="KW-1185">Reference proteome</keyword>
<evidence type="ECO:0000313" key="2">
    <source>
        <dbReference type="Proteomes" id="UP000676649"/>
    </source>
</evidence>
<proteinExistence type="predicted"/>
<dbReference type="KEGG" id="mpad:KEF85_05785"/>
<evidence type="ECO:0000313" key="1">
    <source>
        <dbReference type="EMBL" id="QWF71965.1"/>
    </source>
</evidence>
<dbReference type="EMBL" id="CP073754">
    <property type="protein sequence ID" value="QWF71965.1"/>
    <property type="molecule type" value="Genomic_DNA"/>
</dbReference>
<protein>
    <submittedName>
        <fullName evidence="1">Uncharacterized protein</fullName>
    </submittedName>
</protein>
<organism evidence="1 2">
    <name type="scientific">Methylomonas paludis</name>
    <dbReference type="NCBI Taxonomy" id="1173101"/>
    <lineage>
        <taxon>Bacteria</taxon>
        <taxon>Pseudomonadati</taxon>
        <taxon>Pseudomonadota</taxon>
        <taxon>Gammaproteobacteria</taxon>
        <taxon>Methylococcales</taxon>
        <taxon>Methylococcaceae</taxon>
        <taxon>Methylomonas</taxon>
    </lineage>
</organism>
<dbReference type="AlphaFoldDB" id="A0A975MQB4"/>
<accession>A0A975MQB4</accession>
<dbReference type="RefSeq" id="WP_215583894.1">
    <property type="nucleotide sequence ID" value="NZ_CP073754.1"/>
</dbReference>
<gene>
    <name evidence="1" type="ORF">KEF85_05785</name>
</gene>
<sequence length="118" mass="13307">MIEWLRAKTNPVPVHYDCLLLLDSGEVRLGRAQTGMAVIGWSTLNRPVWLTPKAAKPGHVHGERHPKVFLSDADCELIRELYGEGGTVSYAQLGQKFDCSKSTIRDIVKCRTRYRDNP</sequence>